<dbReference type="PANTHER" id="PTHR37604:SF1">
    <property type="entry name" value="TRANSCRIPTION INITIATION FACTOR TFIID SUBUNIT"/>
    <property type="match status" value="1"/>
</dbReference>
<accession>A0AAE1RIN9</accession>
<dbReference type="InterPro" id="IPR009072">
    <property type="entry name" value="Histone-fold"/>
</dbReference>
<evidence type="ECO:0000256" key="2">
    <source>
        <dbReference type="ARBA" id="ARBA00023015"/>
    </source>
</evidence>
<comment type="subcellular location">
    <subcellularLocation>
        <location evidence="1">Nucleus</location>
    </subcellularLocation>
</comment>
<dbReference type="GO" id="GO:0005634">
    <property type="term" value="C:nucleus"/>
    <property type="evidence" value="ECO:0007669"/>
    <property type="project" value="UniProtKB-SubCell"/>
</dbReference>
<dbReference type="GO" id="GO:0046982">
    <property type="term" value="F:protein heterodimerization activity"/>
    <property type="evidence" value="ECO:0007669"/>
    <property type="project" value="InterPro"/>
</dbReference>
<dbReference type="PANTHER" id="PTHR37604">
    <property type="entry name" value="TRANSCRIPTION INITIATION FACTOR TFIID SUBUNIT"/>
    <property type="match status" value="1"/>
</dbReference>
<dbReference type="Proteomes" id="UP001291623">
    <property type="component" value="Unassembled WGS sequence"/>
</dbReference>
<evidence type="ECO:0000256" key="4">
    <source>
        <dbReference type="ARBA" id="ARBA00023242"/>
    </source>
</evidence>
<gene>
    <name evidence="6" type="ORF">RND71_028572</name>
</gene>
<evidence type="ECO:0000313" key="6">
    <source>
        <dbReference type="EMBL" id="KAK4353054.1"/>
    </source>
</evidence>
<keyword evidence="7" id="KW-1185">Reference proteome</keyword>
<keyword evidence="4" id="KW-0539">Nucleus</keyword>
<dbReference type="AlphaFoldDB" id="A0AAE1RIN9"/>
<sequence>MALLGDDGRGYELARKLETHGIWRSWLGDSLYTNFIHFLSSPSTWDSFMTTNDSKTRVQIQLQLRARALLFDKASIALFLRSDKSPSSTAISKLNPNYLQLHGDDVYFTLENCSQDGAQQCEGVSDLRCKPPFHPPCPNTMCDIVINLSIPLDDRPEVQSKSNFGVGSRYSETEADTMSQRLNDLPETWYNQFFEKYRASKSYRLQFGDREAEKRTPEQMSFYLRVVENHKRRRVAFKVDQNIGYGMLDDGSNLQANSGLDNDNPFFPETMSAMNCVPDSAVLRRSQLKENQKVEFNGILDTLPQIMTKSPSAIMIERLGIRSEYLSMDQGSNQNLGKSGAERTKKCLGEEQALKLSQKVMAQLLENVGFEGSSEVPLEVLTKFMSCHIRKLGATLKLLADSYRKQCSAMELLKMFLHTDGHSLRPEYDLDEIGAVLSALVKDNTRNVVQQTQQQVQGIQQQLQPQHAAAIRQSQQGYLAPGLWSSVGKSATCVGQAHDKEEPRVPKPWALVAAVGEEGGEPRVPKPWSLVAAVGGGVVRERLNGRGFAMSGEGGDFWGLRRGEGGDFWGLRRGRRDGEILRMHPQMQQMINSGNLTPQQLQQLERMRRRQQLTPRPGMGIMNIDKERPLVEVKLEHPTDFPMDNNAFNAMTARQPQMQQQFRQQQIAPMSSAYAQNTNQFRPMSSLQIPQVQSPNMGMARAPPVKVEGFQELMGGDATMKHDSEENKLMSPQK</sequence>
<keyword evidence="3" id="KW-0804">Transcription</keyword>
<reference evidence="6" key="1">
    <citation type="submission" date="2023-12" db="EMBL/GenBank/DDBJ databases">
        <title>Genome assembly of Anisodus tanguticus.</title>
        <authorList>
            <person name="Wang Y.-J."/>
        </authorList>
    </citation>
    <scope>NUCLEOTIDE SEQUENCE</scope>
    <source>
        <strain evidence="6">KB-2021</strain>
        <tissue evidence="6">Leaf</tissue>
    </source>
</reference>
<protein>
    <recommendedName>
        <fullName evidence="5">Bromodomain associated domain-containing protein</fullName>
    </recommendedName>
</protein>
<dbReference type="InterPro" id="IPR006565">
    <property type="entry name" value="BTP"/>
</dbReference>
<organism evidence="6 7">
    <name type="scientific">Anisodus tanguticus</name>
    <dbReference type="NCBI Taxonomy" id="243964"/>
    <lineage>
        <taxon>Eukaryota</taxon>
        <taxon>Viridiplantae</taxon>
        <taxon>Streptophyta</taxon>
        <taxon>Embryophyta</taxon>
        <taxon>Tracheophyta</taxon>
        <taxon>Spermatophyta</taxon>
        <taxon>Magnoliopsida</taxon>
        <taxon>eudicotyledons</taxon>
        <taxon>Gunneridae</taxon>
        <taxon>Pentapetalae</taxon>
        <taxon>asterids</taxon>
        <taxon>lamiids</taxon>
        <taxon>Solanales</taxon>
        <taxon>Solanaceae</taxon>
        <taxon>Solanoideae</taxon>
        <taxon>Hyoscyameae</taxon>
        <taxon>Anisodus</taxon>
    </lineage>
</organism>
<dbReference type="Pfam" id="PF07524">
    <property type="entry name" value="Bromo_TP"/>
    <property type="match status" value="1"/>
</dbReference>
<name>A0AAE1RIN9_9SOLA</name>
<dbReference type="EMBL" id="JAVYJV010000015">
    <property type="protein sequence ID" value="KAK4353054.1"/>
    <property type="molecule type" value="Genomic_DNA"/>
</dbReference>
<evidence type="ECO:0000259" key="5">
    <source>
        <dbReference type="Pfam" id="PF07524"/>
    </source>
</evidence>
<proteinExistence type="predicted"/>
<evidence type="ECO:0000313" key="7">
    <source>
        <dbReference type="Proteomes" id="UP001291623"/>
    </source>
</evidence>
<evidence type="ECO:0000256" key="1">
    <source>
        <dbReference type="ARBA" id="ARBA00004123"/>
    </source>
</evidence>
<evidence type="ECO:0000256" key="3">
    <source>
        <dbReference type="ARBA" id="ARBA00023163"/>
    </source>
</evidence>
<comment type="caution">
    <text evidence="6">The sequence shown here is derived from an EMBL/GenBank/DDBJ whole genome shotgun (WGS) entry which is preliminary data.</text>
</comment>
<keyword evidence="2" id="KW-0805">Transcription regulation</keyword>
<feature type="domain" description="Bromodomain associated" evidence="5">
    <location>
        <begin position="353"/>
        <end position="411"/>
    </location>
</feature>
<dbReference type="Gene3D" id="1.10.20.10">
    <property type="entry name" value="Histone, subunit A"/>
    <property type="match status" value="1"/>
</dbReference>